<evidence type="ECO:0000256" key="16">
    <source>
        <dbReference type="ARBA" id="ARBA00048679"/>
    </source>
</evidence>
<dbReference type="Proteomes" id="UP000019116">
    <property type="component" value="Chromosome 7D"/>
</dbReference>
<protein>
    <recommendedName>
        <fullName evidence="2">non-specific serine/threonine protein kinase</fullName>
        <ecNumber evidence="2">2.7.11.1</ecNumber>
    </recommendedName>
</protein>
<evidence type="ECO:0000256" key="6">
    <source>
        <dbReference type="ARBA" id="ARBA00022723"/>
    </source>
</evidence>
<dbReference type="Gramene" id="TraesLAC7D03G04315480.1">
    <property type="protein sequence ID" value="TraesLAC7D03G04315480.1"/>
    <property type="gene ID" value="TraesLAC7D03G04315480"/>
</dbReference>
<dbReference type="PROSITE" id="PS00108">
    <property type="entry name" value="PROTEIN_KINASE_ST"/>
    <property type="match status" value="1"/>
</dbReference>
<dbReference type="Gene3D" id="1.10.238.10">
    <property type="entry name" value="EF-hand"/>
    <property type="match status" value="1"/>
</dbReference>
<dbReference type="Gramene" id="TraesWEE_scaffold_068655_01G000200.1">
    <property type="protein sequence ID" value="TraesWEE_scaffold_068655_01G000200.1"/>
    <property type="gene ID" value="TraesWEE_scaffold_068655_01G000200"/>
</dbReference>
<dbReference type="GO" id="GO:0005634">
    <property type="term" value="C:nucleus"/>
    <property type="evidence" value="ECO:0000318"/>
    <property type="project" value="GO_Central"/>
</dbReference>
<dbReference type="InterPro" id="IPR002048">
    <property type="entry name" value="EF_hand_dom"/>
</dbReference>
<dbReference type="Pfam" id="PF00069">
    <property type="entry name" value="Pkinase"/>
    <property type="match status" value="1"/>
</dbReference>
<dbReference type="GO" id="GO:0004683">
    <property type="term" value="F:calcium/calmodulin-dependent protein kinase activity"/>
    <property type="evidence" value="ECO:0000318"/>
    <property type="project" value="GO_Central"/>
</dbReference>
<dbReference type="Gramene" id="TraesMAC7D03G04360850.1">
    <property type="protein sequence ID" value="TraesMAC7D03G04360850.1"/>
    <property type="gene ID" value="TraesMAC7D03G04360850"/>
</dbReference>
<name>A0A3B6TJ45_WHEAT</name>
<dbReference type="PROSITE" id="PS00018">
    <property type="entry name" value="EF_HAND_1"/>
    <property type="match status" value="3"/>
</dbReference>
<evidence type="ECO:0000256" key="2">
    <source>
        <dbReference type="ARBA" id="ARBA00012513"/>
    </source>
</evidence>
<dbReference type="RefSeq" id="XP_044439754.1">
    <property type="nucleotide sequence ID" value="XM_044583819.1"/>
</dbReference>
<dbReference type="Gramene" id="TraesARI7D03G04444190.1">
    <property type="protein sequence ID" value="TraesARI7D03G04444190.1"/>
    <property type="gene ID" value="TraesARI7D03G04444190"/>
</dbReference>
<dbReference type="SMR" id="A0A3B6TJ45"/>
<evidence type="ECO:0000256" key="9">
    <source>
        <dbReference type="ARBA" id="ARBA00022777"/>
    </source>
</evidence>
<evidence type="ECO:0000256" key="15">
    <source>
        <dbReference type="ARBA" id="ARBA00047899"/>
    </source>
</evidence>
<feature type="domain" description="EF-hand" evidence="20">
    <location>
        <begin position="421"/>
        <end position="456"/>
    </location>
</feature>
<dbReference type="GO" id="GO:0005524">
    <property type="term" value="F:ATP binding"/>
    <property type="evidence" value="ECO:0007669"/>
    <property type="project" value="UniProtKB-UniRule"/>
</dbReference>
<feature type="domain" description="EF-hand" evidence="20">
    <location>
        <begin position="524"/>
        <end position="559"/>
    </location>
</feature>
<dbReference type="Gramene" id="TraesJUL7D03G04412440.1">
    <property type="protein sequence ID" value="TraesJUL7D03G04412440.1"/>
    <property type="gene ID" value="TraesJUL7D03G04412440"/>
</dbReference>
<comment type="similarity">
    <text evidence="14">Belongs to the protein kinase superfamily. Ser/Thr protein kinase family. CDPK subfamily.</text>
</comment>
<evidence type="ECO:0000256" key="17">
    <source>
        <dbReference type="PROSITE-ProRule" id="PRU10141"/>
    </source>
</evidence>
<feature type="domain" description="EF-hand" evidence="20">
    <location>
        <begin position="457"/>
        <end position="492"/>
    </location>
</feature>
<dbReference type="Gramene" id="TraesROB_scaffold_063450_01G000200.1">
    <property type="protein sequence ID" value="TraesROB_scaffold_063450_01G000200.1"/>
    <property type="gene ID" value="TraesROB_scaffold_063450_01G000200"/>
</dbReference>
<evidence type="ECO:0000256" key="12">
    <source>
        <dbReference type="ARBA" id="ARBA00023136"/>
    </source>
</evidence>
<dbReference type="PROSITE" id="PS00107">
    <property type="entry name" value="PROTEIN_KINASE_ATP"/>
    <property type="match status" value="1"/>
</dbReference>
<evidence type="ECO:0000256" key="11">
    <source>
        <dbReference type="ARBA" id="ARBA00022840"/>
    </source>
</evidence>
<dbReference type="Gramene" id="TraesSTA7D03G04362120.1">
    <property type="protein sequence ID" value="TraesSTA7D03G04362120.1"/>
    <property type="gene ID" value="TraesSTA7D03G04362120"/>
</dbReference>
<dbReference type="STRING" id="4565.A0A3B6TJ45"/>
<reference evidence="21" key="2">
    <citation type="submission" date="2018-10" db="UniProtKB">
        <authorList>
            <consortium name="EnsemblPlants"/>
        </authorList>
    </citation>
    <scope>IDENTIFICATION</scope>
</reference>
<keyword evidence="22" id="KW-1185">Reference proteome</keyword>
<dbReference type="SUPFAM" id="SSF47473">
    <property type="entry name" value="EF-hand"/>
    <property type="match status" value="1"/>
</dbReference>
<dbReference type="AlphaFoldDB" id="A0A3B6TJ45"/>
<evidence type="ECO:0000256" key="18">
    <source>
        <dbReference type="SAM" id="MobiDB-lite"/>
    </source>
</evidence>
<evidence type="ECO:0000256" key="5">
    <source>
        <dbReference type="ARBA" id="ARBA00022707"/>
    </source>
</evidence>
<keyword evidence="10" id="KW-0106">Calcium</keyword>
<dbReference type="InterPro" id="IPR011992">
    <property type="entry name" value="EF-hand-dom_pair"/>
</dbReference>
<dbReference type="FunFam" id="1.10.510.10:FF:000067">
    <property type="entry name" value="calcium-dependent protein kinase 13"/>
    <property type="match status" value="1"/>
</dbReference>
<dbReference type="SUPFAM" id="SSF56112">
    <property type="entry name" value="Protein kinase-like (PK-like)"/>
    <property type="match status" value="1"/>
</dbReference>
<keyword evidence="13" id="KW-0449">Lipoprotein</keyword>
<dbReference type="FunFam" id="1.10.238.10:FF:000050">
    <property type="entry name" value="Calcium-dependent protein kinase 7"/>
    <property type="match status" value="1"/>
</dbReference>
<evidence type="ECO:0000313" key="21">
    <source>
        <dbReference type="EnsemblPlants" id="TraesCS7D02G267700.1"/>
    </source>
</evidence>
<dbReference type="EnsemblPlants" id="TraesCS7D02G267700.1">
    <property type="protein sequence ID" value="TraesCS7D02G267700.1"/>
    <property type="gene ID" value="TraesCS7D02G267700"/>
</dbReference>
<dbReference type="PROSITE" id="PS50222">
    <property type="entry name" value="EF_HAND_2"/>
    <property type="match status" value="4"/>
</dbReference>
<dbReference type="GO" id="GO:0005509">
    <property type="term" value="F:calcium ion binding"/>
    <property type="evidence" value="ECO:0007669"/>
    <property type="project" value="InterPro"/>
</dbReference>
<evidence type="ECO:0000256" key="1">
    <source>
        <dbReference type="ARBA" id="ARBA00004635"/>
    </source>
</evidence>
<comment type="catalytic activity">
    <reaction evidence="15">
        <text>L-threonyl-[protein] + ATP = O-phospho-L-threonyl-[protein] + ADP + H(+)</text>
        <dbReference type="Rhea" id="RHEA:46608"/>
        <dbReference type="Rhea" id="RHEA-COMP:11060"/>
        <dbReference type="Rhea" id="RHEA-COMP:11605"/>
        <dbReference type="ChEBI" id="CHEBI:15378"/>
        <dbReference type="ChEBI" id="CHEBI:30013"/>
        <dbReference type="ChEBI" id="CHEBI:30616"/>
        <dbReference type="ChEBI" id="CHEBI:61977"/>
        <dbReference type="ChEBI" id="CHEBI:456216"/>
        <dbReference type="EC" id="2.7.11.1"/>
    </reaction>
</comment>
<keyword evidence="4" id="KW-0808">Transferase</keyword>
<dbReference type="GO" id="GO:0035556">
    <property type="term" value="P:intracellular signal transduction"/>
    <property type="evidence" value="ECO:0000318"/>
    <property type="project" value="GO_Central"/>
</dbReference>
<evidence type="ECO:0000256" key="8">
    <source>
        <dbReference type="ARBA" id="ARBA00022741"/>
    </source>
</evidence>
<feature type="domain" description="EF-hand" evidence="20">
    <location>
        <begin position="493"/>
        <end position="520"/>
    </location>
</feature>
<feature type="region of interest" description="Disordered" evidence="18">
    <location>
        <begin position="35"/>
        <end position="78"/>
    </location>
</feature>
<feature type="binding site" evidence="17">
    <location>
        <position position="121"/>
    </location>
    <ligand>
        <name>ATP</name>
        <dbReference type="ChEBI" id="CHEBI:30616"/>
    </ligand>
</feature>
<evidence type="ECO:0000256" key="13">
    <source>
        <dbReference type="ARBA" id="ARBA00023288"/>
    </source>
</evidence>
<sequence length="584" mass="64233">MGGCYSAYACSRKLRGRLGNLSFVLPVTERDAAAANAASGASTSSARAGSDSSARKADHGSSRRNNGDGPAGGTEEEELVAKMTSAEFGRRYVLGKELGRGEFGVTRRCKDAATGEALACKTIRRHRRRGGRGANRKAAGGGGAEAAARAAAAAAAAHAADVRREVAIMRRMSARGGAAVVRLREAREDQEGSVHLVMELCEGGELFDRIVARGHYSERAAAKVFRTIVNVIQLCHSNGVIHRDLKPENFLFANKSEDAPLKVIDFGLSVFFNPGDRFTEVVGSAYYMAPEVLKRNYGQEVDVWSAGVILYILLCGVPPFWGDNDEKIAQAIIRGGLDFNREPWPRVSGNPKDLIRQMLDPDPATRLTASQVLEHPWLKNADTAPNVSLGEAVRSRLQQFSAMNKFKKKALGVVARNMPVEELDKYVQMFHLMDKDKNGNLSLEELMEGLHINGQRVPESEIRMLLEAADTDGNGTLDCDEFVTVSLHLKKMTNEKYLAAAFRYFDKDGSGFIEIDELRQELGPNEQAILEIIRDVDTDRDGRISYQEFELMMKSGADWRTRQFSRANFSTLSRKLCKEETSSS</sequence>
<dbReference type="GO" id="GO:0005737">
    <property type="term" value="C:cytoplasm"/>
    <property type="evidence" value="ECO:0000318"/>
    <property type="project" value="GO_Central"/>
</dbReference>
<dbReference type="Gramene" id="TraesRN7D0100624900.1">
    <property type="protein sequence ID" value="TraesRN7D0100624900.1"/>
    <property type="gene ID" value="TraesRN7D0100624900"/>
</dbReference>
<reference evidence="21" key="1">
    <citation type="submission" date="2018-08" db="EMBL/GenBank/DDBJ databases">
        <authorList>
            <person name="Rossello M."/>
        </authorList>
    </citation>
    <scope>NUCLEOTIDE SEQUENCE [LARGE SCALE GENOMIC DNA]</scope>
    <source>
        <strain evidence="21">cv. Chinese Spring</strain>
    </source>
</reference>
<comment type="subcellular location">
    <subcellularLocation>
        <location evidence="1">Membrane</location>
        <topology evidence="1">Lipid-anchor</topology>
    </subcellularLocation>
</comment>
<gene>
    <name evidence="21" type="primary">LOC123166059</name>
</gene>
<dbReference type="Gramene" id="TraesCS7D03G0605300.1">
    <property type="protein sequence ID" value="TraesCS7D03G0605300.1.CDS"/>
    <property type="gene ID" value="TraesCS7D03G0605300"/>
</dbReference>
<dbReference type="InterPro" id="IPR011009">
    <property type="entry name" value="Kinase-like_dom_sf"/>
</dbReference>
<proteinExistence type="inferred from homology"/>
<dbReference type="GO" id="GO:0005516">
    <property type="term" value="F:calmodulin binding"/>
    <property type="evidence" value="ECO:0000318"/>
    <property type="project" value="GO_Central"/>
</dbReference>
<dbReference type="GO" id="GO:0009931">
    <property type="term" value="F:calcium-dependent protein serine/threonine kinase activity"/>
    <property type="evidence" value="ECO:0000318"/>
    <property type="project" value="GO_Central"/>
</dbReference>
<keyword evidence="3" id="KW-0723">Serine/threonine-protein kinase</keyword>
<dbReference type="InterPro" id="IPR018247">
    <property type="entry name" value="EF_Hand_1_Ca_BS"/>
</dbReference>
<keyword evidence="7" id="KW-0677">Repeat</keyword>
<evidence type="ECO:0000259" key="19">
    <source>
        <dbReference type="PROSITE" id="PS50011"/>
    </source>
</evidence>
<dbReference type="Pfam" id="PF13499">
    <property type="entry name" value="EF-hand_7"/>
    <property type="match status" value="2"/>
</dbReference>
<dbReference type="Gramene" id="TraesKAR7D01G0184200.1">
    <property type="protein sequence ID" value="cds.TraesKAR7D01G0184200.1"/>
    <property type="gene ID" value="TraesKAR7D01G0184200"/>
</dbReference>
<dbReference type="Gramene" id="TraesCAD_scaffold_055103_01G000200.1">
    <property type="protein sequence ID" value="TraesCAD_scaffold_055103_01G000200.1"/>
    <property type="gene ID" value="TraesCAD_scaffold_055103_01G000200"/>
</dbReference>
<dbReference type="Gramene" id="TraesNOR7D03G04417780.1">
    <property type="protein sequence ID" value="TraesNOR7D03G04417780.1"/>
    <property type="gene ID" value="TraesNOR7D03G04417780"/>
</dbReference>
<dbReference type="Gramene" id="TraesLDM7D03G04375110.1">
    <property type="protein sequence ID" value="TraesLDM7D03G04375110.1"/>
    <property type="gene ID" value="TraesLDM7D03G04375110"/>
</dbReference>
<dbReference type="KEGG" id="taes:123166059"/>
<evidence type="ECO:0000256" key="3">
    <source>
        <dbReference type="ARBA" id="ARBA00022527"/>
    </source>
</evidence>
<dbReference type="InterPro" id="IPR050205">
    <property type="entry name" value="CDPK_Ser/Thr_kinases"/>
</dbReference>
<dbReference type="Gramene" id="TraesCS7D02G267700.1">
    <property type="protein sequence ID" value="TraesCS7D02G267700.1"/>
    <property type="gene ID" value="TraesCS7D02G267700"/>
</dbReference>
<keyword evidence="5" id="KW-0519">Myristate</keyword>
<comment type="catalytic activity">
    <reaction evidence="16">
        <text>L-seryl-[protein] + ATP = O-phospho-L-seryl-[protein] + ADP + H(+)</text>
        <dbReference type="Rhea" id="RHEA:17989"/>
        <dbReference type="Rhea" id="RHEA-COMP:9863"/>
        <dbReference type="Rhea" id="RHEA-COMP:11604"/>
        <dbReference type="ChEBI" id="CHEBI:15378"/>
        <dbReference type="ChEBI" id="CHEBI:29999"/>
        <dbReference type="ChEBI" id="CHEBI:30616"/>
        <dbReference type="ChEBI" id="CHEBI:83421"/>
        <dbReference type="ChEBI" id="CHEBI:456216"/>
        <dbReference type="EC" id="2.7.11.1"/>
    </reaction>
</comment>
<dbReference type="Gene3D" id="1.10.510.10">
    <property type="entry name" value="Transferase(Phosphotransferase) domain 1"/>
    <property type="match status" value="1"/>
</dbReference>
<evidence type="ECO:0000313" key="22">
    <source>
        <dbReference type="Proteomes" id="UP000019116"/>
    </source>
</evidence>
<dbReference type="SMART" id="SM00220">
    <property type="entry name" value="S_TKc"/>
    <property type="match status" value="1"/>
</dbReference>
<dbReference type="OMA" id="QMFHHMD"/>
<organism evidence="21">
    <name type="scientific">Triticum aestivum</name>
    <name type="common">Wheat</name>
    <dbReference type="NCBI Taxonomy" id="4565"/>
    <lineage>
        <taxon>Eukaryota</taxon>
        <taxon>Viridiplantae</taxon>
        <taxon>Streptophyta</taxon>
        <taxon>Embryophyta</taxon>
        <taxon>Tracheophyta</taxon>
        <taxon>Spermatophyta</taxon>
        <taxon>Magnoliopsida</taxon>
        <taxon>Liliopsida</taxon>
        <taxon>Poales</taxon>
        <taxon>Poaceae</taxon>
        <taxon>BOP clade</taxon>
        <taxon>Pooideae</taxon>
        <taxon>Triticodae</taxon>
        <taxon>Triticeae</taxon>
        <taxon>Triticinae</taxon>
        <taxon>Triticum</taxon>
    </lineage>
</organism>
<dbReference type="Gramene" id="TraesJAG7D03G04351750.1">
    <property type="protein sequence ID" value="TraesJAG7D03G04351750.1"/>
    <property type="gene ID" value="TraesJAG7D03G04351750"/>
</dbReference>
<dbReference type="SMART" id="SM00054">
    <property type="entry name" value="EFh"/>
    <property type="match status" value="4"/>
</dbReference>
<dbReference type="InterPro" id="IPR000719">
    <property type="entry name" value="Prot_kinase_dom"/>
</dbReference>
<keyword evidence="8 17" id="KW-0547">Nucleotide-binding</keyword>
<dbReference type="OrthoDB" id="40902at2759"/>
<dbReference type="Gramene" id="TraesCLE_scaffold_122763_01G000100.1">
    <property type="protein sequence ID" value="TraesCLE_scaffold_122763_01G000100.1"/>
    <property type="gene ID" value="TraesCLE_scaffold_122763_01G000100"/>
</dbReference>
<keyword evidence="9" id="KW-0418">Kinase</keyword>
<dbReference type="PROSITE" id="PS50011">
    <property type="entry name" value="PROTEIN_KINASE_DOM"/>
    <property type="match status" value="1"/>
</dbReference>
<feature type="domain" description="Protein kinase" evidence="19">
    <location>
        <begin position="92"/>
        <end position="378"/>
    </location>
</feature>
<dbReference type="Gramene" id="TraesSYM7D03G04421900.1">
    <property type="protein sequence ID" value="TraesSYM7D03G04421900.1"/>
    <property type="gene ID" value="TraesSYM7D03G04421900"/>
</dbReference>
<keyword evidence="6" id="KW-0479">Metal-binding</keyword>
<evidence type="ECO:0000256" key="7">
    <source>
        <dbReference type="ARBA" id="ARBA00022737"/>
    </source>
</evidence>
<dbReference type="EC" id="2.7.11.1" evidence="2"/>
<evidence type="ECO:0000256" key="10">
    <source>
        <dbReference type="ARBA" id="ARBA00022837"/>
    </source>
</evidence>
<evidence type="ECO:0000256" key="4">
    <source>
        <dbReference type="ARBA" id="ARBA00022679"/>
    </source>
</evidence>
<dbReference type="InterPro" id="IPR008271">
    <property type="entry name" value="Ser/Thr_kinase_AS"/>
</dbReference>
<dbReference type="CDD" id="cd05117">
    <property type="entry name" value="STKc_CAMK"/>
    <property type="match status" value="1"/>
</dbReference>
<evidence type="ECO:0000256" key="14">
    <source>
        <dbReference type="ARBA" id="ARBA00024334"/>
    </source>
</evidence>
<keyword evidence="12" id="KW-0472">Membrane</keyword>
<dbReference type="PANTHER" id="PTHR24349">
    <property type="entry name" value="SERINE/THREONINE-PROTEIN KINASE"/>
    <property type="match status" value="1"/>
</dbReference>
<evidence type="ECO:0000259" key="20">
    <source>
        <dbReference type="PROSITE" id="PS50222"/>
    </source>
</evidence>
<dbReference type="GO" id="GO:0005886">
    <property type="term" value="C:plasma membrane"/>
    <property type="evidence" value="ECO:0000318"/>
    <property type="project" value="GO_Central"/>
</dbReference>
<dbReference type="GeneID" id="123166059"/>
<dbReference type="Gene3D" id="3.30.200.20">
    <property type="entry name" value="Phosphorylase Kinase, domain 1"/>
    <property type="match status" value="1"/>
</dbReference>
<dbReference type="Gramene" id="TraesPARA_EIv1.0_2566450.1">
    <property type="protein sequence ID" value="TraesPARA_EIv1.0_2566450.1.CDS"/>
    <property type="gene ID" value="TraesPARA_EIv1.0_2566450"/>
</dbReference>
<feature type="compositionally biased region" description="Low complexity" evidence="18">
    <location>
        <begin position="35"/>
        <end position="52"/>
    </location>
</feature>
<dbReference type="InterPro" id="IPR017441">
    <property type="entry name" value="Protein_kinase_ATP_BS"/>
</dbReference>
<accession>A0A3B6TJ45</accession>
<keyword evidence="11 17" id="KW-0067">ATP-binding</keyword>